<sequence>MGDALDDVPQKLFANNPHSGENAAGDLAPFPLFLFGLFGGNYRGFSINVVE</sequence>
<evidence type="ECO:0000313" key="1">
    <source>
        <dbReference type="EMBL" id="NYT46604.1"/>
    </source>
</evidence>
<name>A0A7Z0MMV7_9GAMM</name>
<reference evidence="1 2" key="1">
    <citation type="submission" date="2020-05" db="EMBL/GenBank/DDBJ databases">
        <title>Horizontal transmission and recombination maintain forever young bacterial symbiont genomes.</title>
        <authorList>
            <person name="Russell S.L."/>
            <person name="Pepper-Tunick E."/>
            <person name="Svedberg J."/>
            <person name="Byrne A."/>
            <person name="Ruelas Castillo J."/>
            <person name="Vollmers C."/>
            <person name="Beinart R.A."/>
            <person name="Corbett-Detig R."/>
        </authorList>
    </citation>
    <scope>NUCLEOTIDE SEQUENCE [LARGE SCALE GENOMIC DNA]</scope>
    <source>
        <strain evidence="1">4727-3</strain>
    </source>
</reference>
<evidence type="ECO:0000313" key="2">
    <source>
        <dbReference type="Proteomes" id="UP000537890"/>
    </source>
</evidence>
<dbReference type="Proteomes" id="UP000537890">
    <property type="component" value="Unassembled WGS sequence"/>
</dbReference>
<comment type="caution">
    <text evidence="1">The sequence shown here is derived from an EMBL/GenBank/DDBJ whole genome shotgun (WGS) entry which is preliminary data.</text>
</comment>
<gene>
    <name evidence="1" type="ORF">H0A75_01865</name>
</gene>
<protein>
    <submittedName>
        <fullName evidence="1">Uncharacterized protein</fullName>
    </submittedName>
</protein>
<accession>A0A7Z0MMV7</accession>
<proteinExistence type="predicted"/>
<organism evidence="1 2">
    <name type="scientific">Candidatus Methanofishera endochildressiae</name>
    <dbReference type="NCBI Taxonomy" id="2738884"/>
    <lineage>
        <taxon>Bacteria</taxon>
        <taxon>Pseudomonadati</taxon>
        <taxon>Pseudomonadota</taxon>
        <taxon>Gammaproteobacteria</taxon>
        <taxon>Candidatus Methanofishera</taxon>
    </lineage>
</organism>
<dbReference type="AlphaFoldDB" id="A0A7Z0MMV7"/>
<dbReference type="EMBL" id="JACCHS010000019">
    <property type="protein sequence ID" value="NYT46604.1"/>
    <property type="molecule type" value="Genomic_DNA"/>
</dbReference>